<feature type="region of interest" description="Disordered" evidence="1">
    <location>
        <begin position="142"/>
        <end position="217"/>
    </location>
</feature>
<dbReference type="AlphaFoldDB" id="A0A9Q8UWE0"/>
<reference evidence="2" key="1">
    <citation type="submission" date="2021-12" db="EMBL/GenBank/DDBJ databases">
        <authorList>
            <person name="Zaccaron A."/>
            <person name="Stergiopoulos I."/>
        </authorList>
    </citation>
    <scope>NUCLEOTIDE SEQUENCE</scope>
    <source>
        <strain evidence="2">Race5_Kim</strain>
    </source>
</reference>
<evidence type="ECO:0000313" key="2">
    <source>
        <dbReference type="EMBL" id="UJO24895.1"/>
    </source>
</evidence>
<organism evidence="2 3">
    <name type="scientific">Passalora fulva</name>
    <name type="common">Tomato leaf mold</name>
    <name type="synonym">Cladosporium fulvum</name>
    <dbReference type="NCBI Taxonomy" id="5499"/>
    <lineage>
        <taxon>Eukaryota</taxon>
        <taxon>Fungi</taxon>
        <taxon>Dikarya</taxon>
        <taxon>Ascomycota</taxon>
        <taxon>Pezizomycotina</taxon>
        <taxon>Dothideomycetes</taxon>
        <taxon>Dothideomycetidae</taxon>
        <taxon>Mycosphaerellales</taxon>
        <taxon>Mycosphaerellaceae</taxon>
        <taxon>Fulvia</taxon>
    </lineage>
</organism>
<dbReference type="Proteomes" id="UP000756132">
    <property type="component" value="Chromosome 13"/>
</dbReference>
<dbReference type="EMBL" id="CP090175">
    <property type="protein sequence ID" value="UJO24895.1"/>
    <property type="molecule type" value="Genomic_DNA"/>
</dbReference>
<sequence length="251" mass="27640">MATTTQRLARTILRPSRGLFRSTPLLGRMAPSTGRSLTFYGVRPFSYHRPTPEIQDDLEKVGEKLSHQSGLEITMNIFDSTAQCPDGRKMVLSAIQTEQSRIQLRQADLYKQQSSLMRELKSAHEADLKDILASSPKIQRRVSAFKDDAEGSTSRGEKVSTGTSITESQAAAVSQPDRTSPSRAAGDALKLRAQIPTEQLKAEEDGELSQDEAKSEKEEGWRVFDTLTLSITLVAVGRLYNGIAISGVSLW</sequence>
<protein>
    <submittedName>
        <fullName evidence="2">Uncharacterized protein</fullName>
    </submittedName>
</protein>
<keyword evidence="3" id="KW-1185">Reference proteome</keyword>
<feature type="compositionally biased region" description="Polar residues" evidence="1">
    <location>
        <begin position="160"/>
        <end position="182"/>
    </location>
</feature>
<name>A0A9Q8UWE0_PASFU</name>
<dbReference type="RefSeq" id="XP_047769261.1">
    <property type="nucleotide sequence ID" value="XM_047913590.1"/>
</dbReference>
<evidence type="ECO:0000256" key="1">
    <source>
        <dbReference type="SAM" id="MobiDB-lite"/>
    </source>
</evidence>
<evidence type="ECO:0000313" key="3">
    <source>
        <dbReference type="Proteomes" id="UP000756132"/>
    </source>
</evidence>
<reference evidence="2" key="2">
    <citation type="journal article" date="2022" name="Microb. Genom.">
        <title>A chromosome-scale genome assembly of the tomato pathogen Cladosporium fulvum reveals a compartmentalized genome architecture and the presence of a dispensable chromosome.</title>
        <authorList>
            <person name="Zaccaron A.Z."/>
            <person name="Chen L.H."/>
            <person name="Samaras A."/>
            <person name="Stergiopoulos I."/>
        </authorList>
    </citation>
    <scope>NUCLEOTIDE SEQUENCE</scope>
    <source>
        <strain evidence="2">Race5_Kim</strain>
    </source>
</reference>
<dbReference type="GeneID" id="71994320"/>
<gene>
    <name evidence="2" type="ORF">CLAFUR5_14442</name>
</gene>
<dbReference type="KEGG" id="ffu:CLAFUR5_14442"/>
<accession>A0A9Q8UWE0</accession>
<proteinExistence type="predicted"/>